<name>I3X597_SINF2</name>
<keyword evidence="1" id="KW-0812">Transmembrane</keyword>
<organism evidence="2 3">
    <name type="scientific">Sinorhizobium fredii (strain USDA 257)</name>
    <dbReference type="NCBI Taxonomy" id="1185652"/>
    <lineage>
        <taxon>Bacteria</taxon>
        <taxon>Pseudomonadati</taxon>
        <taxon>Pseudomonadota</taxon>
        <taxon>Alphaproteobacteria</taxon>
        <taxon>Hyphomicrobiales</taxon>
        <taxon>Rhizobiaceae</taxon>
        <taxon>Sinorhizobium/Ensifer group</taxon>
        <taxon>Sinorhizobium</taxon>
    </lineage>
</organism>
<evidence type="ECO:0000313" key="3">
    <source>
        <dbReference type="Proteomes" id="UP000006180"/>
    </source>
</evidence>
<feature type="transmembrane region" description="Helical" evidence="1">
    <location>
        <begin position="49"/>
        <end position="70"/>
    </location>
</feature>
<protein>
    <submittedName>
        <fullName evidence="2">Uncharacterized protein</fullName>
    </submittedName>
</protein>
<gene>
    <name evidence="2" type="ORF">USDA257_c24770</name>
</gene>
<dbReference type="Proteomes" id="UP000006180">
    <property type="component" value="Chromosome"/>
</dbReference>
<dbReference type="HOGENOM" id="CLU_2669083_0_0_5"/>
<dbReference type="PATRIC" id="fig|1185652.3.peg.2567"/>
<proteinExistence type="predicted"/>
<reference evidence="2 3" key="1">
    <citation type="journal article" date="2012" name="J. Bacteriol.">
        <title>Complete genome sequence of the broad-host-range strain Sinorhizobium fredii USDA257.</title>
        <authorList>
            <person name="Schuldes J."/>
            <person name="Rodriguez Orbegoso M."/>
            <person name="Schmeisser C."/>
            <person name="Krishnan H.B."/>
            <person name="Daniel R."/>
            <person name="Streit W.R."/>
        </authorList>
    </citation>
    <scope>NUCLEOTIDE SEQUENCE [LARGE SCALE GENOMIC DNA]</scope>
    <source>
        <strain evidence="2 3">USDA 257</strain>
    </source>
</reference>
<evidence type="ECO:0000313" key="2">
    <source>
        <dbReference type="EMBL" id="AFL51053.1"/>
    </source>
</evidence>
<evidence type="ECO:0000256" key="1">
    <source>
        <dbReference type="SAM" id="Phobius"/>
    </source>
</evidence>
<dbReference type="EMBL" id="CP003563">
    <property type="protein sequence ID" value="AFL51053.1"/>
    <property type="molecule type" value="Genomic_DNA"/>
</dbReference>
<dbReference type="AlphaFoldDB" id="I3X597"/>
<keyword evidence="1" id="KW-1133">Transmembrane helix</keyword>
<accession>I3X597</accession>
<sequence length="75" mass="8139">MIGDLDCPSARTLIFLTYGTTATENPTPSFLDDTLCDLRSTKQEHPNTAISIAKLFGALAIFAMAPFSVLRKTFA</sequence>
<keyword evidence="1" id="KW-0472">Membrane</keyword>
<dbReference type="STRING" id="1185652.USDA257_c24770"/>
<dbReference type="KEGG" id="sfd:USDA257_c24770"/>
<dbReference type="RefSeq" id="WP_014763221.1">
    <property type="nucleotide sequence ID" value="NC_018000.1"/>
</dbReference>